<keyword evidence="4 7" id="KW-0808">Transferase</keyword>
<dbReference type="NCBIfam" id="NF004790">
    <property type="entry name" value="PRK06136.1"/>
    <property type="match status" value="1"/>
</dbReference>
<evidence type="ECO:0000313" key="10">
    <source>
        <dbReference type="EMBL" id="KUK44050.1"/>
    </source>
</evidence>
<reference evidence="12 13" key="2">
    <citation type="journal article" date="2015" name="MBio">
        <title>Genome-Resolved Metagenomic Analysis Reveals Roles for Candidate Phyla and Other Microbial Community Members in Biogeochemical Transformations in Oil Reservoirs.</title>
        <authorList>
            <person name="Hu P."/>
            <person name="Tom L."/>
            <person name="Singh A."/>
            <person name="Thomas B.C."/>
            <person name="Baker B.J."/>
            <person name="Piceno Y.M."/>
            <person name="Andersen G.L."/>
            <person name="Banfield J.F."/>
        </authorList>
    </citation>
    <scope>NUCLEOTIDE SEQUENCE [LARGE SCALE GENOMIC DNA]</scope>
    <source>
        <strain evidence="10">57_489</strain>
    </source>
</reference>
<dbReference type="SUPFAM" id="SSF53790">
    <property type="entry name" value="Tetrapyrrole methylase"/>
    <property type="match status" value="1"/>
</dbReference>
<dbReference type="InterPro" id="IPR014777">
    <property type="entry name" value="4pyrrole_Mease_sub1"/>
</dbReference>
<keyword evidence="6" id="KW-0627">Porphyrin biosynthesis</keyword>
<proteinExistence type="inferred from homology"/>
<dbReference type="FunFam" id="3.40.1010.10:FF:000001">
    <property type="entry name" value="Siroheme synthase"/>
    <property type="match status" value="1"/>
</dbReference>
<dbReference type="PANTHER" id="PTHR45790:SF3">
    <property type="entry name" value="S-ADENOSYL-L-METHIONINE-DEPENDENT UROPORPHYRINOGEN III METHYLTRANSFERASE, CHLOROPLASTIC"/>
    <property type="match status" value="1"/>
</dbReference>
<dbReference type="PROSITE" id="PS00839">
    <property type="entry name" value="SUMT_1"/>
    <property type="match status" value="1"/>
</dbReference>
<feature type="domain" description="Tetrapyrrole biosynthesis uroporphyrinogen III synthase" evidence="9">
    <location>
        <begin position="267"/>
        <end position="484"/>
    </location>
</feature>
<accession>A0A117LFB3</accession>
<dbReference type="EMBL" id="LGFT01000036">
    <property type="protein sequence ID" value="KUK44050.1"/>
    <property type="molecule type" value="Genomic_DNA"/>
</dbReference>
<dbReference type="Proteomes" id="UP000053961">
    <property type="component" value="Unassembled WGS sequence"/>
</dbReference>
<comment type="similarity">
    <text evidence="7">Belongs to the precorrin methyltransferase family.</text>
</comment>
<dbReference type="InterPro" id="IPR050161">
    <property type="entry name" value="Siro_Cobalamin_biosynth"/>
</dbReference>
<dbReference type="Gene3D" id="3.30.950.10">
    <property type="entry name" value="Methyltransferase, Cobalt-precorrin-4 Transmethylase, Domain 2"/>
    <property type="match status" value="1"/>
</dbReference>
<dbReference type="NCBIfam" id="TIGR01469">
    <property type="entry name" value="cobA_cysG_Cterm"/>
    <property type="match status" value="1"/>
</dbReference>
<dbReference type="GO" id="GO:0019354">
    <property type="term" value="P:siroheme biosynthetic process"/>
    <property type="evidence" value="ECO:0007669"/>
    <property type="project" value="InterPro"/>
</dbReference>
<gene>
    <name evidence="10" type="ORF">XD72_1568</name>
    <name evidence="11" type="ORF">XE07_1528</name>
</gene>
<dbReference type="InterPro" id="IPR035996">
    <property type="entry name" value="4pyrrol_Methylase_sf"/>
</dbReference>
<evidence type="ECO:0000256" key="1">
    <source>
        <dbReference type="ARBA" id="ARBA00011738"/>
    </source>
</evidence>
<evidence type="ECO:0000256" key="2">
    <source>
        <dbReference type="ARBA" id="ARBA00012162"/>
    </source>
</evidence>
<dbReference type="InterPro" id="IPR000878">
    <property type="entry name" value="4pyrrol_Mease"/>
</dbReference>
<keyword evidence="3 7" id="KW-0489">Methyltransferase</keyword>
<evidence type="ECO:0000313" key="12">
    <source>
        <dbReference type="Proteomes" id="UP000053961"/>
    </source>
</evidence>
<dbReference type="Gene3D" id="3.40.1010.10">
    <property type="entry name" value="Cobalt-precorrin-4 Transmethylase, Domain 1"/>
    <property type="match status" value="1"/>
</dbReference>
<comment type="caution">
    <text evidence="10">The sequence shown here is derived from an EMBL/GenBank/DDBJ whole genome shotgun (WGS) entry which is preliminary data.</text>
</comment>
<sequence>MKRSSRGKVYLVGAGPGDPDLVTLRAKRLIEEAEVLLFDRLLSSEILGWAPGDAETIDVGKLPGRHKLSQEEINALLVEKGREGRRVVRLKGGDPFVFGRGGEEGLALAAAGIPFEVVPGITSAISVPAGAGIPVTHRGVTTAFTVVTGHEEPGKDDNLDWEALAKVGGTLVILMGVARLEENTSALLRGGRSPETPAALIERGWSPEERLVGGTLGDIVERAKEANVQSPAILVVGDVVALSEKLRPPTIAILRPDNRGEESERIARMLGFRPILAPSIAFSELPLPEDLPERIERSDCVVFTSATGAEIALRDGGVAELLKSSVLATIGPRTQEALEERGLFVSVVPESYSSRGLAHSLAPKFKRVLLLRSAQGSPDLVRILEEAGVEVDEVYLYDIAPSADPRLDWLILRGRPDIFAFTSGSTAKNLMKRAKDLGAQDDLRERLARAKVAAIGPPTEAELARLGVRVDYVPEKYTFESMLEEIRRKG</sequence>
<evidence type="ECO:0000259" key="8">
    <source>
        <dbReference type="Pfam" id="PF00590"/>
    </source>
</evidence>
<protein>
    <recommendedName>
        <fullName evidence="2">uroporphyrinogen-III C-methyltransferase</fullName>
        <ecNumber evidence="2">2.1.1.107</ecNumber>
    </recommendedName>
</protein>
<dbReference type="InterPro" id="IPR014776">
    <property type="entry name" value="4pyrrole_Mease_sub2"/>
</dbReference>
<reference evidence="11" key="1">
    <citation type="journal article" date="2015" name="MBio">
        <title>Genome-resolved metagenomic analysis reveals roles for candidate phyla and other microbial community members in biogeochemical transformations in oil reservoirs.</title>
        <authorList>
            <person name="Hu P."/>
            <person name="Tom L."/>
            <person name="Singh A."/>
            <person name="Thomas B.C."/>
            <person name="Baker B.J."/>
            <person name="Piceno Y.M."/>
            <person name="Andersen G.L."/>
            <person name="Banfield J.F."/>
        </authorList>
    </citation>
    <scope>NUCLEOTIDE SEQUENCE [LARGE SCALE GENOMIC DNA]</scope>
    <source>
        <strain evidence="11">56_747</strain>
    </source>
</reference>
<evidence type="ECO:0000256" key="3">
    <source>
        <dbReference type="ARBA" id="ARBA00022603"/>
    </source>
</evidence>
<comment type="subunit">
    <text evidence="1">Homodimer.</text>
</comment>
<dbReference type="AlphaFoldDB" id="A0A117LFB3"/>
<dbReference type="SUPFAM" id="SSF69618">
    <property type="entry name" value="HemD-like"/>
    <property type="match status" value="1"/>
</dbReference>
<dbReference type="InterPro" id="IPR006366">
    <property type="entry name" value="CobA/CysG_C"/>
</dbReference>
<dbReference type="Pfam" id="PF00590">
    <property type="entry name" value="TP_methylase"/>
    <property type="match status" value="1"/>
</dbReference>
<dbReference type="GO" id="GO:0004852">
    <property type="term" value="F:uroporphyrinogen-III synthase activity"/>
    <property type="evidence" value="ECO:0007669"/>
    <property type="project" value="InterPro"/>
</dbReference>
<keyword evidence="5" id="KW-0949">S-adenosyl-L-methionine</keyword>
<dbReference type="GO" id="GO:0032259">
    <property type="term" value="P:methylation"/>
    <property type="evidence" value="ECO:0007669"/>
    <property type="project" value="UniProtKB-KW"/>
</dbReference>
<evidence type="ECO:0000256" key="6">
    <source>
        <dbReference type="ARBA" id="ARBA00023244"/>
    </source>
</evidence>
<dbReference type="InterPro" id="IPR003754">
    <property type="entry name" value="4pyrrol_synth_uPrphyn_synth"/>
</dbReference>
<organism evidence="10 13">
    <name type="scientific">Methanothrix harundinacea</name>
    <dbReference type="NCBI Taxonomy" id="301375"/>
    <lineage>
        <taxon>Archaea</taxon>
        <taxon>Methanobacteriati</taxon>
        <taxon>Methanobacteriota</taxon>
        <taxon>Stenosarchaea group</taxon>
        <taxon>Methanomicrobia</taxon>
        <taxon>Methanotrichales</taxon>
        <taxon>Methanotrichaceae</taxon>
        <taxon>Methanothrix</taxon>
    </lineage>
</organism>
<dbReference type="CDD" id="cd11642">
    <property type="entry name" value="SUMT"/>
    <property type="match status" value="1"/>
</dbReference>
<evidence type="ECO:0000259" key="9">
    <source>
        <dbReference type="Pfam" id="PF02602"/>
    </source>
</evidence>
<dbReference type="PROSITE" id="PS00840">
    <property type="entry name" value="SUMT_2"/>
    <property type="match status" value="1"/>
</dbReference>
<evidence type="ECO:0000256" key="4">
    <source>
        <dbReference type="ARBA" id="ARBA00022679"/>
    </source>
</evidence>
<dbReference type="EC" id="2.1.1.107" evidence="2"/>
<dbReference type="InterPro" id="IPR036108">
    <property type="entry name" value="4pyrrol_syn_uPrphyn_synt_sf"/>
</dbReference>
<dbReference type="PATRIC" id="fig|301375.6.peg.692"/>
<dbReference type="PANTHER" id="PTHR45790">
    <property type="entry name" value="SIROHEME SYNTHASE-RELATED"/>
    <property type="match status" value="1"/>
</dbReference>
<evidence type="ECO:0000256" key="7">
    <source>
        <dbReference type="RuleBase" id="RU003960"/>
    </source>
</evidence>
<feature type="domain" description="Tetrapyrrole methylase" evidence="8">
    <location>
        <begin position="8"/>
        <end position="219"/>
    </location>
</feature>
<dbReference type="InterPro" id="IPR003043">
    <property type="entry name" value="Uropor_MeTrfase_CS"/>
</dbReference>
<dbReference type="CDD" id="cd06578">
    <property type="entry name" value="HemD"/>
    <property type="match status" value="1"/>
</dbReference>
<dbReference type="Proteomes" id="UP000057043">
    <property type="component" value="Unassembled WGS sequence"/>
</dbReference>
<dbReference type="GO" id="GO:0004851">
    <property type="term" value="F:uroporphyrin-III C-methyltransferase activity"/>
    <property type="evidence" value="ECO:0007669"/>
    <property type="project" value="UniProtKB-EC"/>
</dbReference>
<evidence type="ECO:0000313" key="13">
    <source>
        <dbReference type="Proteomes" id="UP000057043"/>
    </source>
</evidence>
<dbReference type="FunFam" id="3.30.950.10:FF:000001">
    <property type="entry name" value="Siroheme synthase"/>
    <property type="match status" value="1"/>
</dbReference>
<evidence type="ECO:0000313" key="11">
    <source>
        <dbReference type="EMBL" id="KUK95900.1"/>
    </source>
</evidence>
<dbReference type="Pfam" id="PF02602">
    <property type="entry name" value="HEM4"/>
    <property type="match status" value="1"/>
</dbReference>
<evidence type="ECO:0000256" key="5">
    <source>
        <dbReference type="ARBA" id="ARBA00022691"/>
    </source>
</evidence>
<dbReference type="Gene3D" id="3.40.50.10090">
    <property type="match status" value="2"/>
</dbReference>
<dbReference type="EMBL" id="LGHB01000024">
    <property type="protein sequence ID" value="KUK95900.1"/>
    <property type="molecule type" value="Genomic_DNA"/>
</dbReference>
<name>A0A117LFB3_9EURY</name>